<comment type="caution">
    <text evidence="2">The sequence shown here is derived from an EMBL/GenBank/DDBJ whole genome shotgun (WGS) entry which is preliminary data.</text>
</comment>
<sequence length="77" mass="9162">MSGNFIRLKWKLIFIFTYLSMTALLVPEQLVQNGDFDYQLFVLPDNDTEWLINKSKNKMLHWRISNGTIQILRNTDI</sequence>
<keyword evidence="1" id="KW-0812">Transmembrane</keyword>
<evidence type="ECO:0000313" key="3">
    <source>
        <dbReference type="Proteomes" id="UP001605036"/>
    </source>
</evidence>
<evidence type="ECO:0000256" key="1">
    <source>
        <dbReference type="SAM" id="Phobius"/>
    </source>
</evidence>
<keyword evidence="1" id="KW-1133">Transmembrane helix</keyword>
<dbReference type="EMBL" id="JBHFFA010000007">
    <property type="protein sequence ID" value="KAL2612099.1"/>
    <property type="molecule type" value="Genomic_DNA"/>
</dbReference>
<evidence type="ECO:0000313" key="2">
    <source>
        <dbReference type="EMBL" id="KAL2612099.1"/>
    </source>
</evidence>
<protein>
    <submittedName>
        <fullName evidence="2">Uncharacterized protein</fullName>
    </submittedName>
</protein>
<name>A0ABD1XT47_9MARC</name>
<dbReference type="AlphaFoldDB" id="A0ABD1XT47"/>
<feature type="transmembrane region" description="Helical" evidence="1">
    <location>
        <begin position="12"/>
        <end position="31"/>
    </location>
</feature>
<proteinExistence type="predicted"/>
<dbReference type="Proteomes" id="UP001605036">
    <property type="component" value="Unassembled WGS sequence"/>
</dbReference>
<keyword evidence="1" id="KW-0472">Membrane</keyword>
<keyword evidence="3" id="KW-1185">Reference proteome</keyword>
<accession>A0ABD1XT47</accession>
<organism evidence="2 3">
    <name type="scientific">Riccia fluitans</name>
    <dbReference type="NCBI Taxonomy" id="41844"/>
    <lineage>
        <taxon>Eukaryota</taxon>
        <taxon>Viridiplantae</taxon>
        <taxon>Streptophyta</taxon>
        <taxon>Embryophyta</taxon>
        <taxon>Marchantiophyta</taxon>
        <taxon>Marchantiopsida</taxon>
        <taxon>Marchantiidae</taxon>
        <taxon>Marchantiales</taxon>
        <taxon>Ricciaceae</taxon>
        <taxon>Riccia</taxon>
    </lineage>
</organism>
<reference evidence="2 3" key="1">
    <citation type="submission" date="2024-09" db="EMBL/GenBank/DDBJ databases">
        <title>Chromosome-scale assembly of Riccia fluitans.</title>
        <authorList>
            <person name="Paukszto L."/>
            <person name="Sawicki J."/>
            <person name="Karawczyk K."/>
            <person name="Piernik-Szablinska J."/>
            <person name="Szczecinska M."/>
            <person name="Mazdziarz M."/>
        </authorList>
    </citation>
    <scope>NUCLEOTIDE SEQUENCE [LARGE SCALE GENOMIC DNA]</scope>
    <source>
        <strain evidence="2">Rf_01</strain>
        <tissue evidence="2">Aerial parts of the thallus</tissue>
    </source>
</reference>
<gene>
    <name evidence="2" type="ORF">R1flu_023791</name>
</gene>